<keyword evidence="8" id="KW-0675">Receptor</keyword>
<proteinExistence type="inferred from homology"/>
<dbReference type="InterPro" id="IPR012910">
    <property type="entry name" value="Plug_dom"/>
</dbReference>
<protein>
    <recommendedName>
        <fullName evidence="17">TonB-dependent receptor</fullName>
    </recommendedName>
</protein>
<keyword evidence="2 10" id="KW-0813">Transport</keyword>
<dbReference type="SUPFAM" id="SSF56935">
    <property type="entry name" value="Porins"/>
    <property type="match status" value="1"/>
</dbReference>
<gene>
    <name evidence="15" type="ORF">GGR28_001885</name>
</gene>
<keyword evidence="5 12" id="KW-0732">Signal</keyword>
<dbReference type="Pfam" id="PF00593">
    <property type="entry name" value="TonB_dep_Rec_b-barrel"/>
    <property type="match status" value="1"/>
</dbReference>
<evidence type="ECO:0000256" key="6">
    <source>
        <dbReference type="ARBA" id="ARBA00023077"/>
    </source>
</evidence>
<evidence type="ECO:0000256" key="2">
    <source>
        <dbReference type="ARBA" id="ARBA00022448"/>
    </source>
</evidence>
<name>A0A840E6M0_9BACT</name>
<sequence length="801" mass="88679">MKVFLLLLLSAGLMSQTYLVQLTVVDVADDAPLPFVSVQLHPGGTSGQTDEAGNITLRAPRGSYILRASYTGYAPFEQEILLRQNIEATLRLETTAEQLQTVTVTDRDLRSELVRARMGVERLSAEQLQSLPTVLGERDVLRSLQLLPGVTSAGEASNGISVRGGTIDQNLLLYDGAPVFTPTHLFGLFTVFTPDAVGGVDLYRGNIPARFGGRVAAVLDVTSKTPSPERTEIRGGIGVVSSNLSIETPLDKAGKLALLLAARGSYSDFVFPVIKRLKDTKSRFADATLKLRYRAGDKNFLTLSGFYSQDFYEIGLLNSFSGISATSNQYAYLTLNGGLEWLHLMNDRFSLKVGAYRANFDPELRFPQPAGPVVGFRSGIDYTTLKSLLTFTPDHHDVLGGIQIDRFTLQPGVLDPGGSSSVRPVSLTPEQVVEASLFFEDEWRLSDRLTLSGGVRAVLYRQLGPGELRRYAADRPVTVGSLIETISVGKGEKIVDYGGLEPRAGLSLRISESSRFKLSYARSRQYMHNIYNSTTPVPTSRWKVSDPNVGPQRADLYSAGISHLTASGAYSFQLEGYYRAIDDLLEYRPGADFFLNPTVETDLIRGRGRAYGLEVAARHLTGRLTGEVNYTYARVENRVTGGDFSTSINRGAWYPGYFDQPHTFTANLTLDEGRTHELGFNLVVQSNRPYTVPNGFVTIRDTPVPLFLERNNDRLPVYHRLDFSWTIHNFRREKRKWTGDWVFTVYNVYGRDNVYNIYFQPRNAGTPALGIFGGSPFAAYRLSIFGAPILSLAYKFTLLPN</sequence>
<dbReference type="PROSITE" id="PS52016">
    <property type="entry name" value="TONB_DEPENDENT_REC_3"/>
    <property type="match status" value="1"/>
</dbReference>
<dbReference type="SUPFAM" id="SSF49464">
    <property type="entry name" value="Carboxypeptidase regulatory domain-like"/>
    <property type="match status" value="1"/>
</dbReference>
<comment type="caution">
    <text evidence="15">The sequence shown here is derived from an EMBL/GenBank/DDBJ whole genome shotgun (WGS) entry which is preliminary data.</text>
</comment>
<dbReference type="PANTHER" id="PTHR30069:SF29">
    <property type="entry name" value="HEMOGLOBIN AND HEMOGLOBIN-HAPTOGLOBIN-BINDING PROTEIN 1-RELATED"/>
    <property type="match status" value="1"/>
</dbReference>
<evidence type="ECO:0000313" key="15">
    <source>
        <dbReference type="EMBL" id="MBB4079265.1"/>
    </source>
</evidence>
<evidence type="ECO:0000256" key="12">
    <source>
        <dbReference type="SAM" id="SignalP"/>
    </source>
</evidence>
<evidence type="ECO:0000256" key="10">
    <source>
        <dbReference type="PROSITE-ProRule" id="PRU01360"/>
    </source>
</evidence>
<feature type="signal peptide" evidence="12">
    <location>
        <begin position="1"/>
        <end position="20"/>
    </location>
</feature>
<evidence type="ECO:0008006" key="17">
    <source>
        <dbReference type="Google" id="ProtNLM"/>
    </source>
</evidence>
<evidence type="ECO:0000256" key="1">
    <source>
        <dbReference type="ARBA" id="ARBA00004571"/>
    </source>
</evidence>
<dbReference type="InterPro" id="IPR037066">
    <property type="entry name" value="Plug_dom_sf"/>
</dbReference>
<dbReference type="Gene3D" id="2.170.130.10">
    <property type="entry name" value="TonB-dependent receptor, plug domain"/>
    <property type="match status" value="1"/>
</dbReference>
<keyword evidence="4 10" id="KW-0812">Transmembrane</keyword>
<dbReference type="InterPro" id="IPR008969">
    <property type="entry name" value="CarboxyPept-like_regulatory"/>
</dbReference>
<accession>A0A840E6M0</accession>
<feature type="chain" id="PRO_5032695792" description="TonB-dependent receptor" evidence="12">
    <location>
        <begin position="21"/>
        <end position="801"/>
    </location>
</feature>
<feature type="domain" description="TonB-dependent receptor plug" evidence="14">
    <location>
        <begin position="123"/>
        <end position="214"/>
    </location>
</feature>
<dbReference type="PANTHER" id="PTHR30069">
    <property type="entry name" value="TONB-DEPENDENT OUTER MEMBRANE RECEPTOR"/>
    <property type="match status" value="1"/>
</dbReference>
<dbReference type="InterPro" id="IPR036942">
    <property type="entry name" value="Beta-barrel_TonB_sf"/>
</dbReference>
<dbReference type="RefSeq" id="WP_183495518.1">
    <property type="nucleotide sequence ID" value="NZ_JACIFF010000004.1"/>
</dbReference>
<evidence type="ECO:0000256" key="3">
    <source>
        <dbReference type="ARBA" id="ARBA00022452"/>
    </source>
</evidence>
<evidence type="ECO:0000256" key="8">
    <source>
        <dbReference type="ARBA" id="ARBA00023170"/>
    </source>
</evidence>
<dbReference type="AlphaFoldDB" id="A0A840E6M0"/>
<dbReference type="Gene3D" id="2.60.40.1120">
    <property type="entry name" value="Carboxypeptidase-like, regulatory domain"/>
    <property type="match status" value="1"/>
</dbReference>
<feature type="domain" description="TonB-dependent receptor-like beta-barrel" evidence="13">
    <location>
        <begin position="294"/>
        <end position="747"/>
    </location>
</feature>
<comment type="similarity">
    <text evidence="10 11">Belongs to the TonB-dependent receptor family.</text>
</comment>
<dbReference type="GO" id="GO:0015344">
    <property type="term" value="F:siderophore uptake transmembrane transporter activity"/>
    <property type="evidence" value="ECO:0007669"/>
    <property type="project" value="TreeGrafter"/>
</dbReference>
<reference evidence="15 16" key="1">
    <citation type="submission" date="2020-08" db="EMBL/GenBank/DDBJ databases">
        <title>Genomic Encyclopedia of Type Strains, Phase IV (KMG-IV): sequencing the most valuable type-strain genomes for metagenomic binning, comparative biology and taxonomic classification.</title>
        <authorList>
            <person name="Goeker M."/>
        </authorList>
    </citation>
    <scope>NUCLEOTIDE SEQUENCE [LARGE SCALE GENOMIC DNA]</scope>
    <source>
        <strain evidence="15 16">DSM 105137</strain>
    </source>
</reference>
<evidence type="ECO:0000256" key="11">
    <source>
        <dbReference type="RuleBase" id="RU003357"/>
    </source>
</evidence>
<keyword evidence="16" id="KW-1185">Reference proteome</keyword>
<keyword evidence="7 10" id="KW-0472">Membrane</keyword>
<evidence type="ECO:0000259" key="14">
    <source>
        <dbReference type="Pfam" id="PF07715"/>
    </source>
</evidence>
<evidence type="ECO:0000256" key="7">
    <source>
        <dbReference type="ARBA" id="ARBA00023136"/>
    </source>
</evidence>
<keyword evidence="6 11" id="KW-0798">TonB box</keyword>
<dbReference type="Pfam" id="PF13715">
    <property type="entry name" value="CarbopepD_reg_2"/>
    <property type="match status" value="1"/>
</dbReference>
<organism evidence="15 16">
    <name type="scientific">Neolewinella aquimaris</name>
    <dbReference type="NCBI Taxonomy" id="1835722"/>
    <lineage>
        <taxon>Bacteria</taxon>
        <taxon>Pseudomonadati</taxon>
        <taxon>Bacteroidota</taxon>
        <taxon>Saprospiria</taxon>
        <taxon>Saprospirales</taxon>
        <taxon>Lewinellaceae</taxon>
        <taxon>Neolewinella</taxon>
    </lineage>
</organism>
<dbReference type="Proteomes" id="UP000576209">
    <property type="component" value="Unassembled WGS sequence"/>
</dbReference>
<dbReference type="GO" id="GO:0044718">
    <property type="term" value="P:siderophore transmembrane transport"/>
    <property type="evidence" value="ECO:0007669"/>
    <property type="project" value="TreeGrafter"/>
</dbReference>
<keyword evidence="3 10" id="KW-1134">Transmembrane beta strand</keyword>
<dbReference type="InterPro" id="IPR000531">
    <property type="entry name" value="Beta-barrel_TonB"/>
</dbReference>
<comment type="subcellular location">
    <subcellularLocation>
        <location evidence="1 10">Cell outer membrane</location>
        <topology evidence="1 10">Multi-pass membrane protein</topology>
    </subcellularLocation>
</comment>
<evidence type="ECO:0000256" key="5">
    <source>
        <dbReference type="ARBA" id="ARBA00022729"/>
    </source>
</evidence>
<dbReference type="EMBL" id="JACIFF010000004">
    <property type="protein sequence ID" value="MBB4079265.1"/>
    <property type="molecule type" value="Genomic_DNA"/>
</dbReference>
<dbReference type="Pfam" id="PF07715">
    <property type="entry name" value="Plug"/>
    <property type="match status" value="1"/>
</dbReference>
<evidence type="ECO:0000256" key="4">
    <source>
        <dbReference type="ARBA" id="ARBA00022692"/>
    </source>
</evidence>
<evidence type="ECO:0000259" key="13">
    <source>
        <dbReference type="Pfam" id="PF00593"/>
    </source>
</evidence>
<dbReference type="InterPro" id="IPR039426">
    <property type="entry name" value="TonB-dep_rcpt-like"/>
</dbReference>
<keyword evidence="9 10" id="KW-0998">Cell outer membrane</keyword>
<dbReference type="GO" id="GO:0009279">
    <property type="term" value="C:cell outer membrane"/>
    <property type="evidence" value="ECO:0007669"/>
    <property type="project" value="UniProtKB-SubCell"/>
</dbReference>
<evidence type="ECO:0000256" key="9">
    <source>
        <dbReference type="ARBA" id="ARBA00023237"/>
    </source>
</evidence>
<dbReference type="Gene3D" id="2.40.170.20">
    <property type="entry name" value="TonB-dependent receptor, beta-barrel domain"/>
    <property type="match status" value="1"/>
</dbReference>
<evidence type="ECO:0000313" key="16">
    <source>
        <dbReference type="Proteomes" id="UP000576209"/>
    </source>
</evidence>